<feature type="transmembrane region" description="Helical" evidence="8">
    <location>
        <begin position="139"/>
        <end position="160"/>
    </location>
</feature>
<dbReference type="InterPro" id="IPR002528">
    <property type="entry name" value="MATE_fam"/>
</dbReference>
<feature type="transmembrane region" description="Helical" evidence="8">
    <location>
        <begin position="172"/>
        <end position="194"/>
    </location>
</feature>
<feature type="transmembrane region" description="Helical" evidence="8">
    <location>
        <begin position="391"/>
        <end position="409"/>
    </location>
</feature>
<evidence type="ECO:0000256" key="5">
    <source>
        <dbReference type="ARBA" id="ARBA00022692"/>
    </source>
</evidence>
<evidence type="ECO:0000256" key="6">
    <source>
        <dbReference type="ARBA" id="ARBA00022989"/>
    </source>
</evidence>
<dbReference type="PIRSF" id="PIRSF006603">
    <property type="entry name" value="DinF"/>
    <property type="match status" value="1"/>
</dbReference>
<evidence type="ECO:0000256" key="1">
    <source>
        <dbReference type="ARBA" id="ARBA00004651"/>
    </source>
</evidence>
<feature type="transmembrane region" description="Helical" evidence="8">
    <location>
        <begin position="317"/>
        <end position="338"/>
    </location>
</feature>
<feature type="transmembrane region" description="Helical" evidence="8">
    <location>
        <begin position="415"/>
        <end position="436"/>
    </location>
</feature>
<feature type="transmembrane region" description="Helical" evidence="8">
    <location>
        <begin position="240"/>
        <end position="265"/>
    </location>
</feature>
<dbReference type="Pfam" id="PF01554">
    <property type="entry name" value="MatE"/>
    <property type="match status" value="2"/>
</dbReference>
<comment type="caution">
    <text evidence="9">The sequence shown here is derived from an EMBL/GenBank/DDBJ whole genome shotgun (WGS) entry which is preliminary data.</text>
</comment>
<name>A0A1Y1XKT0_9FUNG</name>
<protein>
    <submittedName>
        <fullName evidence="9">MATE efflux family protein</fullName>
    </submittedName>
</protein>
<dbReference type="Proteomes" id="UP000193944">
    <property type="component" value="Unassembled WGS sequence"/>
</dbReference>
<evidence type="ECO:0000256" key="4">
    <source>
        <dbReference type="ARBA" id="ARBA00022475"/>
    </source>
</evidence>
<keyword evidence="6 8" id="KW-1133">Transmembrane helix</keyword>
<evidence type="ECO:0000256" key="8">
    <source>
        <dbReference type="SAM" id="Phobius"/>
    </source>
</evidence>
<evidence type="ECO:0000256" key="7">
    <source>
        <dbReference type="ARBA" id="ARBA00023136"/>
    </source>
</evidence>
<feature type="transmembrane region" description="Helical" evidence="8">
    <location>
        <begin position="200"/>
        <end position="219"/>
    </location>
</feature>
<keyword evidence="5 8" id="KW-0812">Transmembrane</keyword>
<comment type="subcellular location">
    <subcellularLocation>
        <location evidence="1">Cell membrane</location>
        <topology evidence="1">Multi-pass membrane protein</topology>
    </subcellularLocation>
</comment>
<dbReference type="InterPro" id="IPR048279">
    <property type="entry name" value="MdtK-like"/>
</dbReference>
<dbReference type="GO" id="GO:0005886">
    <property type="term" value="C:plasma membrane"/>
    <property type="evidence" value="ECO:0007669"/>
    <property type="project" value="UniProtKB-SubCell"/>
</dbReference>
<feature type="transmembrane region" description="Helical" evidence="8">
    <location>
        <begin position="20"/>
        <end position="41"/>
    </location>
</feature>
<dbReference type="PANTHER" id="PTHR43549:SF2">
    <property type="entry name" value="MULTIDRUG RESISTANCE PROTEIN NORM-RELATED"/>
    <property type="match status" value="1"/>
</dbReference>
<accession>A0A1Y1XKT0</accession>
<feature type="transmembrane region" description="Helical" evidence="8">
    <location>
        <begin position="358"/>
        <end position="379"/>
    </location>
</feature>
<feature type="transmembrane region" description="Helical" evidence="8">
    <location>
        <begin position="103"/>
        <end position="124"/>
    </location>
</feature>
<reference evidence="9 10" key="2">
    <citation type="submission" date="2016-08" db="EMBL/GenBank/DDBJ databases">
        <title>Pervasive Adenine N6-methylation of Active Genes in Fungi.</title>
        <authorList>
            <consortium name="DOE Joint Genome Institute"/>
            <person name="Mondo S.J."/>
            <person name="Dannebaum R.O."/>
            <person name="Kuo R.C."/>
            <person name="Labutti K."/>
            <person name="Haridas S."/>
            <person name="Kuo A."/>
            <person name="Salamov A."/>
            <person name="Ahrendt S.R."/>
            <person name="Lipzen A."/>
            <person name="Sullivan W."/>
            <person name="Andreopoulos W.B."/>
            <person name="Clum A."/>
            <person name="Lindquist E."/>
            <person name="Daum C."/>
            <person name="Ramamoorthy G.K."/>
            <person name="Gryganskyi A."/>
            <person name="Culley D."/>
            <person name="Magnuson J.K."/>
            <person name="James T.Y."/>
            <person name="O'Malley M.A."/>
            <person name="Stajich J.E."/>
            <person name="Spatafora J.W."/>
            <person name="Visel A."/>
            <person name="Grigoriev I.V."/>
        </authorList>
    </citation>
    <scope>NUCLEOTIDE SEQUENCE [LARGE SCALE GENOMIC DNA]</scope>
    <source>
        <strain evidence="9 10">S4</strain>
    </source>
</reference>
<proteinExistence type="inferred from homology"/>
<sequence length="457" mass="51157">MGVDPEKAKYLFGKERISKILLKLAPPIMLAQLIQALYNVIDSFFIGRYSDNGLTALSIIYPLQLLMIALAVGTGVGVNTMIASSLGKGENDIANEYAGTSNILSFIMWFLFAILTFFGMPSYAKMSTNSNEIIDEVIIYGRIVCVMSIAVFFESSWTKVLQANSNMNKPMIAHIIGAIINIILDPILIFGFWIIPSLGIAGAAIATIIGQIVTALIVFKGGYFPIPNSLQKIKYYSIKIYKAGIPNILMQSAYTFYILGLNLILAKFSDQAVTTLGLYYKWQTFFFIPLEAMQTSIVPIISFNYSSGNYNRCKKTLLESIWFGMILMCFGTLCFEIMPIQLLQTFTKDELVLEIGNIGFRIIGISFIPLVTSLIFPVYFQALEAPIKSSILTIIRTVILFVPLGYLFSKLGLNWFWLTYPITEVITTIVGVIFYIQFSKKQSLNNNNKEIQNKELV</sequence>
<dbReference type="OrthoDB" id="2126698at2759"/>
<dbReference type="GO" id="GO:0042910">
    <property type="term" value="F:xenobiotic transmembrane transporter activity"/>
    <property type="evidence" value="ECO:0007669"/>
    <property type="project" value="InterPro"/>
</dbReference>
<dbReference type="STRING" id="1754192.A0A1Y1XKT0"/>
<dbReference type="InterPro" id="IPR052031">
    <property type="entry name" value="Membrane_Transporter-Flippase"/>
</dbReference>
<keyword evidence="3" id="KW-0813">Transport</keyword>
<reference evidence="9 10" key="1">
    <citation type="submission" date="2016-08" db="EMBL/GenBank/DDBJ databases">
        <title>A Parts List for Fungal Cellulosomes Revealed by Comparative Genomics.</title>
        <authorList>
            <consortium name="DOE Joint Genome Institute"/>
            <person name="Haitjema C.H."/>
            <person name="Gilmore S.P."/>
            <person name="Henske J.K."/>
            <person name="Solomon K.V."/>
            <person name="De Groot R."/>
            <person name="Kuo A."/>
            <person name="Mondo S.J."/>
            <person name="Salamov A.A."/>
            <person name="Labutti K."/>
            <person name="Zhao Z."/>
            <person name="Chiniquy J."/>
            <person name="Barry K."/>
            <person name="Brewer H.M."/>
            <person name="Purvine S.O."/>
            <person name="Wright A.T."/>
            <person name="Boxma B."/>
            <person name="Van Alen T."/>
            <person name="Hackstein J.H."/>
            <person name="Baker S.E."/>
            <person name="Grigoriev I.V."/>
            <person name="O'Malley M.A."/>
        </authorList>
    </citation>
    <scope>NUCLEOTIDE SEQUENCE [LARGE SCALE GENOMIC DNA]</scope>
    <source>
        <strain evidence="9 10">S4</strain>
    </source>
</reference>
<feature type="transmembrane region" description="Helical" evidence="8">
    <location>
        <begin position="285"/>
        <end position="305"/>
    </location>
</feature>
<evidence type="ECO:0000313" key="10">
    <source>
        <dbReference type="Proteomes" id="UP000193944"/>
    </source>
</evidence>
<dbReference type="EMBL" id="MCFG01000026">
    <property type="protein sequence ID" value="ORX86066.1"/>
    <property type="molecule type" value="Genomic_DNA"/>
</dbReference>
<comment type="similarity">
    <text evidence="2">Belongs to the multi antimicrobial extrusion (MATE) (TC 2.A.66.1) family.</text>
</comment>
<dbReference type="NCBIfam" id="TIGR00797">
    <property type="entry name" value="matE"/>
    <property type="match status" value="1"/>
</dbReference>
<feature type="transmembrane region" description="Helical" evidence="8">
    <location>
        <begin position="61"/>
        <end position="82"/>
    </location>
</feature>
<organism evidence="9 10">
    <name type="scientific">Anaeromyces robustus</name>
    <dbReference type="NCBI Taxonomy" id="1754192"/>
    <lineage>
        <taxon>Eukaryota</taxon>
        <taxon>Fungi</taxon>
        <taxon>Fungi incertae sedis</taxon>
        <taxon>Chytridiomycota</taxon>
        <taxon>Chytridiomycota incertae sedis</taxon>
        <taxon>Neocallimastigomycetes</taxon>
        <taxon>Neocallimastigales</taxon>
        <taxon>Neocallimastigaceae</taxon>
        <taxon>Anaeromyces</taxon>
    </lineage>
</organism>
<dbReference type="PANTHER" id="PTHR43549">
    <property type="entry name" value="MULTIDRUG RESISTANCE PROTEIN YPNP-RELATED"/>
    <property type="match status" value="1"/>
</dbReference>
<dbReference type="AlphaFoldDB" id="A0A1Y1XKT0"/>
<dbReference type="GO" id="GO:0015297">
    <property type="term" value="F:antiporter activity"/>
    <property type="evidence" value="ECO:0007669"/>
    <property type="project" value="InterPro"/>
</dbReference>
<evidence type="ECO:0000256" key="2">
    <source>
        <dbReference type="ARBA" id="ARBA00010199"/>
    </source>
</evidence>
<keyword evidence="10" id="KW-1185">Reference proteome</keyword>
<evidence type="ECO:0000256" key="3">
    <source>
        <dbReference type="ARBA" id="ARBA00022448"/>
    </source>
</evidence>
<keyword evidence="4" id="KW-1003">Cell membrane</keyword>
<keyword evidence="7 8" id="KW-0472">Membrane</keyword>
<evidence type="ECO:0000313" key="9">
    <source>
        <dbReference type="EMBL" id="ORX86066.1"/>
    </source>
</evidence>
<gene>
    <name evidence="9" type="ORF">BCR32DRAFT_275735</name>
</gene>